<evidence type="ECO:0000256" key="1">
    <source>
        <dbReference type="SAM" id="Phobius"/>
    </source>
</evidence>
<feature type="transmembrane region" description="Helical" evidence="1">
    <location>
        <begin position="298"/>
        <end position="320"/>
    </location>
</feature>
<gene>
    <name evidence="2" type="ORF">F6464_05425</name>
</gene>
<dbReference type="EMBL" id="WAEM01000002">
    <property type="protein sequence ID" value="KAB1156794.1"/>
    <property type="molecule type" value="Genomic_DNA"/>
</dbReference>
<feature type="transmembrane region" description="Helical" evidence="1">
    <location>
        <begin position="76"/>
        <end position="97"/>
    </location>
</feature>
<dbReference type="RefSeq" id="WP_151106788.1">
    <property type="nucleotide sequence ID" value="NZ_WAEM01000002.1"/>
</dbReference>
<reference evidence="2 3" key="1">
    <citation type="submission" date="2019-09" db="EMBL/GenBank/DDBJ databases">
        <title>Flavobacterium sp. nov., isolated from glacier ice.</title>
        <authorList>
            <person name="Liu Q."/>
        </authorList>
    </citation>
    <scope>NUCLEOTIDE SEQUENCE [LARGE SCALE GENOMIC DNA]</scope>
    <source>
        <strain evidence="2 3">NBRC 112527</strain>
    </source>
</reference>
<dbReference type="PANTHER" id="PTHR16214:SF3">
    <property type="entry name" value="TRANSMEMBRANE PROTEIN 260"/>
    <property type="match status" value="1"/>
</dbReference>
<feature type="transmembrane region" description="Helical" evidence="1">
    <location>
        <begin position="230"/>
        <end position="254"/>
    </location>
</feature>
<feature type="transmembrane region" description="Helical" evidence="1">
    <location>
        <begin position="641"/>
        <end position="660"/>
    </location>
</feature>
<feature type="transmembrane region" description="Helical" evidence="1">
    <location>
        <begin position="129"/>
        <end position="151"/>
    </location>
</feature>
<keyword evidence="1" id="KW-1133">Transmembrane helix</keyword>
<dbReference type="Proteomes" id="UP000490922">
    <property type="component" value="Unassembled WGS sequence"/>
</dbReference>
<dbReference type="InterPro" id="IPR052724">
    <property type="entry name" value="GT117_domain-containing"/>
</dbReference>
<feature type="transmembrane region" description="Helical" evidence="1">
    <location>
        <begin position="187"/>
        <end position="218"/>
    </location>
</feature>
<dbReference type="AlphaFoldDB" id="A0A7J5AGS6"/>
<organism evidence="2 3">
    <name type="scientific">Flavobacterium luteum</name>
    <dbReference type="NCBI Taxonomy" id="2026654"/>
    <lineage>
        <taxon>Bacteria</taxon>
        <taxon>Pseudomonadati</taxon>
        <taxon>Bacteroidota</taxon>
        <taxon>Flavobacteriia</taxon>
        <taxon>Flavobacteriales</taxon>
        <taxon>Flavobacteriaceae</taxon>
        <taxon>Flavobacterium</taxon>
    </lineage>
</organism>
<feature type="transmembrane region" description="Helical" evidence="1">
    <location>
        <begin position="12"/>
        <end position="29"/>
    </location>
</feature>
<dbReference type="InterPro" id="IPR021280">
    <property type="entry name" value="TMEM260-like"/>
</dbReference>
<feature type="transmembrane region" description="Helical" evidence="1">
    <location>
        <begin position="578"/>
        <end position="597"/>
    </location>
</feature>
<feature type="transmembrane region" description="Helical" evidence="1">
    <location>
        <begin position="157"/>
        <end position="175"/>
    </location>
</feature>
<feature type="transmembrane region" description="Helical" evidence="1">
    <location>
        <begin position="555"/>
        <end position="572"/>
    </location>
</feature>
<sequence>MTSFNFNKWNTILGWFAFAIALVTYTLTVEPTMSFWDCGEYIATAAKLEVGHPPGAPLFQMIGAFFAMFATDIKNIALMVNMMSVFSSAFTILFLFWSSSMILKKMVTSFSDPSPKGELAEQINTNNSIVILGSSFVGALAFTFSDSFWFNAVEAEVYAMATLFIALLFWLGLRWEQDMYTPRGNKWLLIISLVIGLSFGVHFMALLTIPSIGLLYFFKHYKTVTVKSFIIANIVVVSVLLFIFKLLLPLTMALFGKTEIYMVNNFGLPFDSGTIFVALLFIAFFYFGLNYTKQKGLIFYNTIILCILFILIGFSTWMMLPIRANANTVINENKPSDAAEVLAYYNREQYGVNPLFYGPQYTDTFTGLDEENPYLDKAPNYERDYKTGKYIITNNFKNAEQNSDDKQKAILPRLWSTDHVENYMNFTAVPEFKINPDYSEEKELVDIIAEFRKAYAAKEIDNEGYISFLKSYGEYLIIEKPSTWDNLSFMFEYQFGYMYWRYLMWNFTGRQNDIQGKYDNLDGNWLSGISFIDEIHLGSQENLPTDVLNNKGRNVYYFLPFILGIIGLIYHANRDLKSFYVVLALFLFTGLALKIYLNERPFEPRERDYALVGSFYVFAIWIGFGVFAIYETMKNYLKPKIAGPVIIGLCLLAAPVLMAFQNWDDHDRSHKYTAIAMAKNYLNSCEPNAILFTIGDNDTFPLWYAQEIEKVRKDIKIVNTSLFMTDWYIDQMKMKTYEADGVPISFTHDQYVGDKLDYAIHNPKTENRWDIKSLLEFIASDDPKTIVEMQNGQKIHFYPTNKIRIPVDKNLIIKNKVVNPKYYDSIVPYIDITIKGSALYKNRLMMLDIIANNNWKRPIYFTGGSFGDDDYLWMKDHLQLDGLVYKLIPVKNPISKDGSPLDMGQIDSDKMYDIAMKWDWGNGESKTIYHDPETRKNSISYRSNLARLMDQLILEGKIEKAKKVIDLAMTKMPLDYYAYYSLLDPFAAGYYKVGEKTKARNLLDQLMTKYKENLKYYSNLKPTEQSYIMIDIITDIERYRGLLEVMKDQGDMEFYKKNSLIFNSYNKMFERFGRDNEGLNKDESNSFIDKDSLEEIDTLISSDSIKN</sequence>
<evidence type="ECO:0000313" key="2">
    <source>
        <dbReference type="EMBL" id="KAB1156794.1"/>
    </source>
</evidence>
<feature type="transmembrane region" description="Helical" evidence="1">
    <location>
        <begin position="266"/>
        <end position="286"/>
    </location>
</feature>
<proteinExistence type="predicted"/>
<comment type="caution">
    <text evidence="2">The sequence shown here is derived from an EMBL/GenBank/DDBJ whole genome shotgun (WGS) entry which is preliminary data.</text>
</comment>
<feature type="transmembrane region" description="Helical" evidence="1">
    <location>
        <begin position="609"/>
        <end position="629"/>
    </location>
</feature>
<dbReference type="OrthoDB" id="9807602at2"/>
<accession>A0A7J5AGS6</accession>
<dbReference type="PANTHER" id="PTHR16214">
    <property type="entry name" value="TRANSMEMBRANE PROTEIN 260"/>
    <property type="match status" value="1"/>
</dbReference>
<keyword evidence="3" id="KW-1185">Reference proteome</keyword>
<keyword evidence="1" id="KW-0812">Transmembrane</keyword>
<protein>
    <submittedName>
        <fullName evidence="2">DUF2723 domain-containing protein</fullName>
    </submittedName>
</protein>
<dbReference type="Pfam" id="PF11028">
    <property type="entry name" value="TMEM260-like"/>
    <property type="match status" value="1"/>
</dbReference>
<name>A0A7J5AGS6_9FLAO</name>
<keyword evidence="1" id="KW-0472">Membrane</keyword>
<evidence type="ECO:0000313" key="3">
    <source>
        <dbReference type="Proteomes" id="UP000490922"/>
    </source>
</evidence>